<proteinExistence type="predicted"/>
<gene>
    <name evidence="1" type="ORF">BDW47DRAFT_123801</name>
</gene>
<dbReference type="GeneID" id="36523286"/>
<keyword evidence="2" id="KW-1185">Reference proteome</keyword>
<dbReference type="EMBL" id="KZ559125">
    <property type="protein sequence ID" value="PLB40303.1"/>
    <property type="molecule type" value="Genomic_DNA"/>
</dbReference>
<dbReference type="Proteomes" id="UP000234585">
    <property type="component" value="Unassembled WGS sequence"/>
</dbReference>
<name>A0A2I2FI56_ASPCN</name>
<dbReference type="RefSeq" id="XP_024674315.1">
    <property type="nucleotide sequence ID" value="XM_024816126.1"/>
</dbReference>
<evidence type="ECO:0000313" key="1">
    <source>
        <dbReference type="EMBL" id="PLB40303.1"/>
    </source>
</evidence>
<protein>
    <submittedName>
        <fullName evidence="1">Uncharacterized protein</fullName>
    </submittedName>
</protein>
<accession>A0A2I2FI56</accession>
<sequence>MAQTLDIFTLYRQSVPAVLELVRFVYAETGRFAFATGRLRTLITSYMVSALGQLGDDTTFEALLEDGGDFVSDFWRAADSNFYARSLHGYIKNLFTEVYQDEYPVQPGICYVPWGDLPVEELLEIDRYWSVSLTASATGRPRRPHIKCLMSDDIFEGDDRLNRGEIITMIHLIKARLEPPYTTEPVLIFSVMYPHHLRVLEASYNGENLVVGKTPLYDMATYNYALLVSLAKWWLGYPVLGAP</sequence>
<dbReference type="STRING" id="41067.A0A2I2FI56"/>
<reference evidence="1 2" key="1">
    <citation type="submission" date="2017-12" db="EMBL/GenBank/DDBJ databases">
        <authorList>
            <consortium name="DOE Joint Genome Institute"/>
            <person name="Haridas S."/>
            <person name="Kjaerbolling I."/>
            <person name="Vesth T.C."/>
            <person name="Frisvad J.C."/>
            <person name="Nybo J.L."/>
            <person name="Theobald S."/>
            <person name="Kuo A."/>
            <person name="Bowyer P."/>
            <person name="Matsuda Y."/>
            <person name="Mondo S."/>
            <person name="Lyhne E.K."/>
            <person name="Kogle M.E."/>
            <person name="Clum A."/>
            <person name="Lipzen A."/>
            <person name="Salamov A."/>
            <person name="Ngan C.Y."/>
            <person name="Daum C."/>
            <person name="Chiniquy J."/>
            <person name="Barry K."/>
            <person name="LaButti K."/>
            <person name="Simmons B.A."/>
            <person name="Magnuson J.K."/>
            <person name="Mortensen U.H."/>
            <person name="Larsen T.O."/>
            <person name="Grigoriev I.V."/>
            <person name="Baker S.E."/>
            <person name="Andersen M.R."/>
            <person name="Nordberg H.P."/>
            <person name="Cantor M.N."/>
            <person name="Hua S.X."/>
        </authorList>
    </citation>
    <scope>NUCLEOTIDE SEQUENCE [LARGE SCALE GENOMIC DNA]</scope>
    <source>
        <strain evidence="1 2">CBS 102.13</strain>
    </source>
</reference>
<evidence type="ECO:0000313" key="2">
    <source>
        <dbReference type="Proteomes" id="UP000234585"/>
    </source>
</evidence>
<dbReference type="AlphaFoldDB" id="A0A2I2FI56"/>
<dbReference type="OrthoDB" id="9997739at2759"/>
<organism evidence="1 2">
    <name type="scientific">Aspergillus candidus</name>
    <dbReference type="NCBI Taxonomy" id="41067"/>
    <lineage>
        <taxon>Eukaryota</taxon>
        <taxon>Fungi</taxon>
        <taxon>Dikarya</taxon>
        <taxon>Ascomycota</taxon>
        <taxon>Pezizomycotina</taxon>
        <taxon>Eurotiomycetes</taxon>
        <taxon>Eurotiomycetidae</taxon>
        <taxon>Eurotiales</taxon>
        <taxon>Aspergillaceae</taxon>
        <taxon>Aspergillus</taxon>
        <taxon>Aspergillus subgen. Circumdati</taxon>
    </lineage>
</organism>